<feature type="compositionally biased region" description="Acidic residues" evidence="5">
    <location>
        <begin position="810"/>
        <end position="838"/>
    </location>
</feature>
<reference evidence="9" key="1">
    <citation type="submission" date="2021-01" db="EMBL/GenBank/DDBJ databases">
        <authorList>
            <person name="Corre E."/>
            <person name="Pelletier E."/>
            <person name="Niang G."/>
            <person name="Scheremetjew M."/>
            <person name="Finn R."/>
            <person name="Kale V."/>
            <person name="Holt S."/>
            <person name="Cochrane G."/>
            <person name="Meng A."/>
            <person name="Brown T."/>
            <person name="Cohen L."/>
        </authorList>
    </citation>
    <scope>NUCLEOTIDE SEQUENCE</scope>
    <source>
        <strain evidence="9">GSBS06</strain>
    </source>
</reference>
<evidence type="ECO:0000313" key="9">
    <source>
        <dbReference type="EMBL" id="CAE0430151.1"/>
    </source>
</evidence>
<dbReference type="InterPro" id="IPR050310">
    <property type="entry name" value="VPS10-sortilin"/>
</dbReference>
<feature type="domain" description="VPS10" evidence="8">
    <location>
        <begin position="55"/>
        <end position="729"/>
    </location>
</feature>
<dbReference type="InterPro" id="IPR031777">
    <property type="entry name" value="Sortilin_C"/>
</dbReference>
<dbReference type="Gene3D" id="2.10.70.80">
    <property type="match status" value="1"/>
</dbReference>
<dbReference type="PANTHER" id="PTHR12106:SF27">
    <property type="entry name" value="SORTILIN-RELATED RECEPTOR"/>
    <property type="match status" value="1"/>
</dbReference>
<dbReference type="CDD" id="cd15482">
    <property type="entry name" value="Sialidase_non-viral"/>
    <property type="match status" value="1"/>
</dbReference>
<sequence length="886" mass="98138">MGGLNPFLCHMGKLLLLLLLAPAITSGQPQNGVTVSQFTYNGELEDIQWLGPDKKQVVFITTNQEVYFSNDEGTTFRDLSSELCRLPKVKDCKVTKIVTSGNNWVFLQGSGENHFISENRGSTWKKTAPLPYSKDIVPHPDAGNLVLATALSPKCERNRPRSSSSSSELGEKYCFKALYLSEDSGNSWRMIQSHVISFDWLINAGKKNKDFRSSSAEINPKSLIVSAIQPAHRQRDQRFGYWTPWADLLISNDFFKTEKVVVPGGNRFLFTPKFIFVAQVRSALSHAGSTEINLMMSIDFGESFYSGKLPFTLAQKSYTVLDTSEDTVFMHVNHGSENSPYGHVYISDGLGARFSLSFRDNHRNKDGKCDFEKVLGLEGVYIANYVENVDNIEAFESTKSGSSLKPGKRSHNRVEPSIRTVISFDKGGEWSALRPPTVGSNGAPIQCSSSDCALHLHGQSEELFGPVYSATTSVGLIMGVGNVGARLLNDRDAVNTYLSRDGGQTWSEVRKGSHIYEFGDHGGLIVMADDAHDTTQLLYSWTQGKNWNTVEVSKTPIQVENVIIEPTSKSTRFLVYGRDASKMGTNRGIIVSVDFSSLHERVCSDADYEIWRPRLSDNSCLLGHIVEYTRRKQDSACFNPKEHETKLAITNCECTEQDYECDFGYMRKYNHGPCERDPSVPDSDLKLPTQCPPTGILTISNGYRLVAGDTCEGGAQLGPTTYPCHRGFLGVSHHGWLVLLLVLALIVGMGCVTAKTDNRSEFDRFATKHFGDGTPARGIIGNIKLIVNSIKDAFSWRKSGHGPAEYGYVPEEDDEYWGEDNGDEYDFDEEEDEHDEPELISATTVAEPLPYNTSGSSKFAAASIPKLDAPPSQDYENDLFGDGDEV</sequence>
<dbReference type="Gene3D" id="3.30.60.270">
    <property type="match status" value="1"/>
</dbReference>
<evidence type="ECO:0000259" key="8">
    <source>
        <dbReference type="SMART" id="SM00602"/>
    </source>
</evidence>
<proteinExistence type="predicted"/>
<dbReference type="SUPFAM" id="SSF110296">
    <property type="entry name" value="Oligoxyloglucan reducing end-specific cellobiohydrolase"/>
    <property type="match status" value="2"/>
</dbReference>
<evidence type="ECO:0000256" key="2">
    <source>
        <dbReference type="ARBA" id="ARBA00022737"/>
    </source>
</evidence>
<evidence type="ECO:0000256" key="6">
    <source>
        <dbReference type="SAM" id="Phobius"/>
    </source>
</evidence>
<dbReference type="GO" id="GO:0005794">
    <property type="term" value="C:Golgi apparatus"/>
    <property type="evidence" value="ECO:0007669"/>
    <property type="project" value="TreeGrafter"/>
</dbReference>
<dbReference type="InterPro" id="IPR015943">
    <property type="entry name" value="WD40/YVTN_repeat-like_dom_sf"/>
</dbReference>
<protein>
    <recommendedName>
        <fullName evidence="8">VPS10 domain-containing protein</fullName>
    </recommendedName>
</protein>
<dbReference type="Gene3D" id="2.130.10.10">
    <property type="entry name" value="YVTN repeat-like/Quinoprotein amine dehydrogenase"/>
    <property type="match status" value="2"/>
</dbReference>
<keyword evidence="4" id="KW-0325">Glycoprotein</keyword>
<feature type="chain" id="PRO_5031242628" description="VPS10 domain-containing protein" evidence="7">
    <location>
        <begin position="28"/>
        <end position="886"/>
    </location>
</feature>
<keyword evidence="7" id="KW-0732">Signal</keyword>
<dbReference type="Pfam" id="PF15902">
    <property type="entry name" value="Sortilin-Vps10"/>
    <property type="match status" value="1"/>
</dbReference>
<comment type="subcellular location">
    <subcellularLocation>
        <location evidence="1">Membrane</location>
    </subcellularLocation>
</comment>
<dbReference type="GO" id="GO:0006892">
    <property type="term" value="P:post-Golgi vesicle-mediated transport"/>
    <property type="evidence" value="ECO:0007669"/>
    <property type="project" value="TreeGrafter"/>
</dbReference>
<accession>A0A7S3LG69</accession>
<dbReference type="EMBL" id="HBIN01000934">
    <property type="protein sequence ID" value="CAE0430151.1"/>
    <property type="molecule type" value="Transcribed_RNA"/>
</dbReference>
<evidence type="ECO:0000256" key="7">
    <source>
        <dbReference type="SAM" id="SignalP"/>
    </source>
</evidence>
<evidence type="ECO:0000256" key="3">
    <source>
        <dbReference type="ARBA" id="ARBA00023136"/>
    </source>
</evidence>
<feature type="signal peptide" evidence="7">
    <location>
        <begin position="1"/>
        <end position="27"/>
    </location>
</feature>
<keyword evidence="6" id="KW-0812">Transmembrane</keyword>
<dbReference type="InterPro" id="IPR006581">
    <property type="entry name" value="VPS10"/>
</dbReference>
<evidence type="ECO:0000256" key="4">
    <source>
        <dbReference type="ARBA" id="ARBA00023180"/>
    </source>
</evidence>
<organism evidence="9">
    <name type="scientific">Aplanochytrium stocchinoi</name>
    <dbReference type="NCBI Taxonomy" id="215587"/>
    <lineage>
        <taxon>Eukaryota</taxon>
        <taxon>Sar</taxon>
        <taxon>Stramenopiles</taxon>
        <taxon>Bigyra</taxon>
        <taxon>Labyrinthulomycetes</taxon>
        <taxon>Thraustochytrida</taxon>
        <taxon>Thraustochytriidae</taxon>
        <taxon>Aplanochytrium</taxon>
    </lineage>
</organism>
<feature type="region of interest" description="Disordered" evidence="5">
    <location>
        <begin position="805"/>
        <end position="886"/>
    </location>
</feature>
<dbReference type="PANTHER" id="PTHR12106">
    <property type="entry name" value="SORTILIN RELATED"/>
    <property type="match status" value="1"/>
</dbReference>
<evidence type="ECO:0000256" key="1">
    <source>
        <dbReference type="ARBA" id="ARBA00004370"/>
    </source>
</evidence>
<dbReference type="AlphaFoldDB" id="A0A7S3LG69"/>
<feature type="transmembrane region" description="Helical" evidence="6">
    <location>
        <begin position="734"/>
        <end position="754"/>
    </location>
</feature>
<dbReference type="Pfam" id="PF15901">
    <property type="entry name" value="Sortilin_C"/>
    <property type="match status" value="1"/>
</dbReference>
<dbReference type="SMART" id="SM00602">
    <property type="entry name" value="VPS10"/>
    <property type="match status" value="1"/>
</dbReference>
<keyword evidence="6" id="KW-1133">Transmembrane helix</keyword>
<keyword evidence="2" id="KW-0677">Repeat</keyword>
<dbReference type="InterPro" id="IPR031778">
    <property type="entry name" value="Sortilin_N"/>
</dbReference>
<dbReference type="GO" id="GO:0016020">
    <property type="term" value="C:membrane"/>
    <property type="evidence" value="ECO:0007669"/>
    <property type="project" value="UniProtKB-SubCell"/>
</dbReference>
<keyword evidence="3 6" id="KW-0472">Membrane</keyword>
<gene>
    <name evidence="9" type="ORF">ASTO00021_LOCUS464</name>
</gene>
<name>A0A7S3LG69_9STRA</name>
<evidence type="ECO:0000256" key="5">
    <source>
        <dbReference type="SAM" id="MobiDB-lite"/>
    </source>
</evidence>
<feature type="compositionally biased region" description="Acidic residues" evidence="5">
    <location>
        <begin position="875"/>
        <end position="886"/>
    </location>
</feature>